<dbReference type="PANTHER" id="PTHR30250:SF11">
    <property type="entry name" value="O-ANTIGEN TRANSPORTER-RELATED"/>
    <property type="match status" value="1"/>
</dbReference>
<protein>
    <recommendedName>
        <fullName evidence="6">Putative O-antigen transporter</fullName>
    </recommendedName>
</protein>
<dbReference type="PANTHER" id="PTHR30250">
    <property type="entry name" value="PST FAMILY PREDICTED COLANIC ACID TRANSPORTER"/>
    <property type="match status" value="1"/>
</dbReference>
<keyword evidence="3" id="KW-0812">Transmembrane</keyword>
<gene>
    <name evidence="7" type="ORF">HVY52_14210</name>
</gene>
<evidence type="ECO:0000256" key="4">
    <source>
        <dbReference type="ARBA" id="ARBA00022989"/>
    </source>
</evidence>
<accession>A0A7W3EDT3</accession>
<evidence type="ECO:0000256" key="5">
    <source>
        <dbReference type="ARBA" id="ARBA00023136"/>
    </source>
</evidence>
<sequence length="387" mass="44465">MIKDILKDGFFYLVSKSIVGLLSILIIWLSLKIYGVDIYGKYSILYVFTLTISNLFFSWLAQSYIRMYQKDNEELYVTKMGFFYSILGCLCAIVIVSLYSDYNILYCSLLAISNGVYCVGRAILQAKREIKKFFYYDLLRIVSQLVLVYLFSLLYEDFKGLVYATSLSCLVFIFTFYRLLKTSKNIDYKKRLLSWIRFGTPVALWLTIASGQLLLDRKIISAFLSVNELGAYSALYDSITRMCALIVIPLSNACYPILVANNSDKISYRKLGLYMGGASLIIALLVALFTYIIYGYINTYYDIYFSRGSITFLIFGIVLWQLGMLYQKPLEMQNNTIAMLFNIVFCLVVSGIINYLYVQVMGIYIFPITVSIGAVLYLVMTLLWIKK</sequence>
<dbReference type="EMBL" id="CP055675">
    <property type="protein sequence ID" value="QLN00894.1"/>
    <property type="molecule type" value="Genomic_DNA"/>
</dbReference>
<keyword evidence="4" id="KW-1133">Transmembrane helix</keyword>
<evidence type="ECO:0000256" key="1">
    <source>
        <dbReference type="ARBA" id="ARBA00004651"/>
    </source>
</evidence>
<proteinExistence type="predicted"/>
<reference evidence="7 8" key="1">
    <citation type="submission" date="2020-06" db="EMBL/GenBank/DDBJ databases">
        <title>REHAB project genomes.</title>
        <authorList>
            <person name="Shaw L.P."/>
        </authorList>
    </citation>
    <scope>NUCLEOTIDE SEQUENCE [LARGE SCALE GENOMIC DNA]</scope>
    <source>
        <strain evidence="7 8">RHB28-C13</strain>
    </source>
</reference>
<evidence type="ECO:0000313" key="7">
    <source>
        <dbReference type="EMBL" id="QLN00894.1"/>
    </source>
</evidence>
<keyword evidence="5" id="KW-0472">Membrane</keyword>
<dbReference type="AlphaFoldDB" id="A0A7W3EDT3"/>
<dbReference type="GO" id="GO:0005886">
    <property type="term" value="C:plasma membrane"/>
    <property type="evidence" value="ECO:0007669"/>
    <property type="project" value="UniProtKB-SubCell"/>
</dbReference>
<organism evidence="7 8">
    <name type="scientific">Escherichia fergusonii</name>
    <dbReference type="NCBI Taxonomy" id="564"/>
    <lineage>
        <taxon>Bacteria</taxon>
        <taxon>Pseudomonadati</taxon>
        <taxon>Pseudomonadota</taxon>
        <taxon>Gammaproteobacteria</taxon>
        <taxon>Enterobacterales</taxon>
        <taxon>Enterobacteriaceae</taxon>
        <taxon>Escherichia</taxon>
    </lineage>
</organism>
<evidence type="ECO:0000256" key="2">
    <source>
        <dbReference type="ARBA" id="ARBA00022475"/>
    </source>
</evidence>
<name>A0A7W3EDT3_ESCFE</name>
<comment type="subcellular location">
    <subcellularLocation>
        <location evidence="1">Cell membrane</location>
        <topology evidence="1">Multi-pass membrane protein</topology>
    </subcellularLocation>
</comment>
<keyword evidence="2" id="KW-1003">Cell membrane</keyword>
<dbReference type="RefSeq" id="WP_181202598.1">
    <property type="nucleotide sequence ID" value="NZ_CP055675.1"/>
</dbReference>
<dbReference type="InterPro" id="IPR050833">
    <property type="entry name" value="Poly_Biosynth_Transport"/>
</dbReference>
<evidence type="ECO:0000313" key="8">
    <source>
        <dbReference type="Proteomes" id="UP000510927"/>
    </source>
</evidence>
<evidence type="ECO:0000256" key="6">
    <source>
        <dbReference type="ARBA" id="ARBA00049738"/>
    </source>
</evidence>
<dbReference type="Proteomes" id="UP000510927">
    <property type="component" value="Chromosome"/>
</dbReference>
<evidence type="ECO:0000256" key="3">
    <source>
        <dbReference type="ARBA" id="ARBA00022692"/>
    </source>
</evidence>